<protein>
    <submittedName>
        <fullName evidence="1">Uncharacterized protein</fullName>
    </submittedName>
</protein>
<dbReference type="Proteomes" id="UP000838324">
    <property type="component" value="Unassembled WGS sequence"/>
</dbReference>
<proteinExistence type="predicted"/>
<comment type="caution">
    <text evidence="1">The sequence shown here is derived from an EMBL/GenBank/DDBJ whole genome shotgun (WGS) entry which is preliminary data.</text>
</comment>
<keyword evidence="2" id="KW-1185">Reference proteome</keyword>
<gene>
    <name evidence="1" type="ORF">PAECIP111892_01786</name>
</gene>
<name>A0ABN8G353_9BACL</name>
<evidence type="ECO:0000313" key="2">
    <source>
        <dbReference type="Proteomes" id="UP000838324"/>
    </source>
</evidence>
<organism evidence="1 2">
    <name type="scientific">Paenibacillus auburnensis</name>
    <dbReference type="NCBI Taxonomy" id="2905649"/>
    <lineage>
        <taxon>Bacteria</taxon>
        <taxon>Bacillati</taxon>
        <taxon>Bacillota</taxon>
        <taxon>Bacilli</taxon>
        <taxon>Bacillales</taxon>
        <taxon>Paenibacillaceae</taxon>
        <taxon>Paenibacillus</taxon>
    </lineage>
</organism>
<evidence type="ECO:0000313" key="1">
    <source>
        <dbReference type="EMBL" id="CAH1194653.1"/>
    </source>
</evidence>
<accession>A0ABN8G353</accession>
<sequence>MRIFLRNGAGNLADYEYISRRNISPLSVGSASGMRYINRKIIFRKVCETVSSCVEVGRQRQSRFNYKQNQNEKGDDLMKKPPVVNDAKVVCPISWSNMAIVDFTLEGETEMFGMRFYTYDRQEVSALVYFHPYLNKYIDSDDDTAELMPQIMKILESKGESLFEPGGPWSKPLN</sequence>
<reference evidence="1" key="1">
    <citation type="submission" date="2022-01" db="EMBL/GenBank/DDBJ databases">
        <authorList>
            <person name="Criscuolo A."/>
        </authorList>
    </citation>
    <scope>NUCLEOTIDE SEQUENCE</scope>
    <source>
        <strain evidence="1">CIP111892</strain>
    </source>
</reference>
<dbReference type="EMBL" id="CAKMMG010000001">
    <property type="protein sequence ID" value="CAH1194653.1"/>
    <property type="molecule type" value="Genomic_DNA"/>
</dbReference>